<dbReference type="EMBL" id="LTAZ01000003">
    <property type="protein sequence ID" value="KYH27089.1"/>
    <property type="molecule type" value="Genomic_DNA"/>
</dbReference>
<evidence type="ECO:0000256" key="2">
    <source>
        <dbReference type="SAM" id="MobiDB-lite"/>
    </source>
</evidence>
<dbReference type="InterPro" id="IPR029068">
    <property type="entry name" value="Glyas_Bleomycin-R_OHBP_Dase"/>
</dbReference>
<feature type="region of interest" description="Disordered" evidence="2">
    <location>
        <begin position="248"/>
        <end position="268"/>
    </location>
</feature>
<accession>A0A151AHH5</accession>
<dbReference type="Gene3D" id="3.10.180.10">
    <property type="entry name" value="2,3-Dihydroxybiphenyl 1,2-Dioxygenase, domain 1"/>
    <property type="match status" value="2"/>
</dbReference>
<evidence type="ECO:0000313" key="4">
    <source>
        <dbReference type="EMBL" id="KYH27089.1"/>
    </source>
</evidence>
<reference evidence="4 5" key="1">
    <citation type="submission" date="2016-02" db="EMBL/GenBank/DDBJ databases">
        <title>Genome sequence of Halalkalicoccus paucihalophilus DSM 24557.</title>
        <authorList>
            <person name="Poehlein A."/>
            <person name="Daniel R."/>
        </authorList>
    </citation>
    <scope>NUCLEOTIDE SEQUENCE [LARGE SCALE GENOMIC DNA]</scope>
    <source>
        <strain evidence="4 5">DSM 24557</strain>
    </source>
</reference>
<dbReference type="GO" id="GO:0004462">
    <property type="term" value="F:lactoylglutathione lyase activity"/>
    <property type="evidence" value="ECO:0007669"/>
    <property type="project" value="InterPro"/>
</dbReference>
<dbReference type="Proteomes" id="UP000075321">
    <property type="component" value="Unassembled WGS sequence"/>
</dbReference>
<evidence type="ECO:0000259" key="3">
    <source>
        <dbReference type="PROSITE" id="PS51819"/>
    </source>
</evidence>
<organism evidence="4 5">
    <name type="scientific">Halalkalicoccus paucihalophilus</name>
    <dbReference type="NCBI Taxonomy" id="1008153"/>
    <lineage>
        <taxon>Archaea</taxon>
        <taxon>Methanobacteriati</taxon>
        <taxon>Methanobacteriota</taxon>
        <taxon>Stenosarchaea group</taxon>
        <taxon>Halobacteria</taxon>
        <taxon>Halobacteriales</taxon>
        <taxon>Halococcaceae</taxon>
        <taxon>Halalkalicoccus</taxon>
    </lineage>
</organism>
<evidence type="ECO:0000256" key="1">
    <source>
        <dbReference type="ARBA" id="ARBA00022723"/>
    </source>
</evidence>
<proteinExistence type="predicted"/>
<dbReference type="PATRIC" id="fig|1008153.3.peg.987"/>
<evidence type="ECO:0000313" key="5">
    <source>
        <dbReference type="Proteomes" id="UP000075321"/>
    </source>
</evidence>
<dbReference type="CDD" id="cd07255">
    <property type="entry name" value="VOC_BsCatE_like_N"/>
    <property type="match status" value="1"/>
</dbReference>
<dbReference type="PANTHER" id="PTHR43279">
    <property type="entry name" value="CATECHOL-2,3-DIOXYGENASE"/>
    <property type="match status" value="1"/>
</dbReference>
<dbReference type="OrthoDB" id="37941at2157"/>
<feature type="domain" description="VOC" evidence="3">
    <location>
        <begin position="12"/>
        <end position="127"/>
    </location>
</feature>
<dbReference type="Pfam" id="PF00903">
    <property type="entry name" value="Glyoxalase"/>
    <property type="match status" value="1"/>
</dbReference>
<dbReference type="SUPFAM" id="SSF54593">
    <property type="entry name" value="Glyoxalase/Bleomycin resistance protein/Dihydroxybiphenyl dioxygenase"/>
    <property type="match status" value="2"/>
</dbReference>
<gene>
    <name evidence="4" type="ORF">HAPAU_09790</name>
</gene>
<dbReference type="RefSeq" id="WP_066380180.1">
    <property type="nucleotide sequence ID" value="NZ_LTAZ01000003.1"/>
</dbReference>
<sequence length="280" mass="30493">MTTPNALPASTRVGRVALRTNDLDRLVTFYRDVVGLAVLDRGEDRATLGAGGTSLLELVADPDAPPREPDETGLFHTAFLVPSRAALGDALSRIRERWHLDGASDHRVSEALYLADPEGNGIEIYRDRPREEWPTNEGRVEMDTLPLDLDALGDRRRGEAAVPDGTTIGHVHLEVSSLSRAHEFYAEGLGLGVRQEWSDAALFLAAGDYHHHVGVNTWNGRTSSARGRGLAWFELLVPNREALAAVRDRTGGPEPIDETDAPSLSDPDGIELRVRVEGAC</sequence>
<keyword evidence="5" id="KW-1185">Reference proteome</keyword>
<dbReference type="GO" id="GO:0046872">
    <property type="term" value="F:metal ion binding"/>
    <property type="evidence" value="ECO:0007669"/>
    <property type="project" value="UniProtKB-KW"/>
</dbReference>
<dbReference type="InterPro" id="IPR037523">
    <property type="entry name" value="VOC_core"/>
</dbReference>
<keyword evidence="1" id="KW-0479">Metal-binding</keyword>
<dbReference type="InterPro" id="IPR004360">
    <property type="entry name" value="Glyas_Fos-R_dOase_dom"/>
</dbReference>
<protein>
    <submittedName>
        <fullName evidence="4">Glyoxalase-like domain protein</fullName>
    </submittedName>
</protein>
<dbReference type="PROSITE" id="PS00934">
    <property type="entry name" value="GLYOXALASE_I_1"/>
    <property type="match status" value="1"/>
</dbReference>
<dbReference type="PANTHER" id="PTHR43279:SF1">
    <property type="entry name" value="CATECHOL-2,3-DIOXYGENASE"/>
    <property type="match status" value="1"/>
</dbReference>
<dbReference type="InterPro" id="IPR018146">
    <property type="entry name" value="Glyoxalase_1_CS"/>
</dbReference>
<dbReference type="PROSITE" id="PS51819">
    <property type="entry name" value="VOC"/>
    <property type="match status" value="1"/>
</dbReference>
<dbReference type="AlphaFoldDB" id="A0A151AHH5"/>
<name>A0A151AHH5_9EURY</name>
<comment type="caution">
    <text evidence="4">The sequence shown here is derived from an EMBL/GenBank/DDBJ whole genome shotgun (WGS) entry which is preliminary data.</text>
</comment>